<organism evidence="1 2">
    <name type="scientific">Cohnella faecalis</name>
    <dbReference type="NCBI Taxonomy" id="2315694"/>
    <lineage>
        <taxon>Bacteria</taxon>
        <taxon>Bacillati</taxon>
        <taxon>Bacillota</taxon>
        <taxon>Bacilli</taxon>
        <taxon>Bacillales</taxon>
        <taxon>Paenibacillaceae</taxon>
        <taxon>Cohnella</taxon>
    </lineage>
</organism>
<comment type="caution">
    <text evidence="1">The sequence shown here is derived from an EMBL/GenBank/DDBJ whole genome shotgun (WGS) entry which is preliminary data.</text>
</comment>
<dbReference type="Proteomes" id="UP000266340">
    <property type="component" value="Unassembled WGS sequence"/>
</dbReference>
<dbReference type="EMBL" id="QXJM01000027">
    <property type="protein sequence ID" value="RIE04415.1"/>
    <property type="molecule type" value="Genomic_DNA"/>
</dbReference>
<evidence type="ECO:0000313" key="1">
    <source>
        <dbReference type="EMBL" id="RIE04415.1"/>
    </source>
</evidence>
<protein>
    <recommendedName>
        <fullName evidence="3">WYL domain-containing protein</fullName>
    </recommendedName>
</protein>
<sequence>MSVNMEKLVGRTAEIIYQDSKGAFTKRLVSVFSIRDGKARVLDWNKRAFRTLVVDRILDARPVTRDVS</sequence>
<name>A0A398CPH1_9BACL</name>
<proteinExistence type="predicted"/>
<keyword evidence="2" id="KW-1185">Reference proteome</keyword>
<evidence type="ECO:0000313" key="2">
    <source>
        <dbReference type="Proteomes" id="UP000266340"/>
    </source>
</evidence>
<reference evidence="1 2" key="1">
    <citation type="submission" date="2018-09" db="EMBL/GenBank/DDBJ databases">
        <title>Cohnella cavernae sp. nov., isolated from a karst cave.</title>
        <authorList>
            <person name="Zhu H."/>
        </authorList>
    </citation>
    <scope>NUCLEOTIDE SEQUENCE [LARGE SCALE GENOMIC DNA]</scope>
    <source>
        <strain evidence="1 2">K2E09-144</strain>
    </source>
</reference>
<dbReference type="OrthoDB" id="2991134at2"/>
<dbReference type="RefSeq" id="WP_119148454.1">
    <property type="nucleotide sequence ID" value="NZ_JBHSOV010000024.1"/>
</dbReference>
<dbReference type="AlphaFoldDB" id="A0A398CPH1"/>
<evidence type="ECO:0008006" key="3">
    <source>
        <dbReference type="Google" id="ProtNLM"/>
    </source>
</evidence>
<accession>A0A398CPH1</accession>
<gene>
    <name evidence="1" type="ORF">D3H35_07465</name>
</gene>